<dbReference type="Proteomes" id="UP001221757">
    <property type="component" value="Unassembled WGS sequence"/>
</dbReference>
<name>A0AAD7FUC9_MYCRO</name>
<evidence type="ECO:0000313" key="2">
    <source>
        <dbReference type="Proteomes" id="UP001221757"/>
    </source>
</evidence>
<evidence type="ECO:0000313" key="1">
    <source>
        <dbReference type="EMBL" id="KAJ7638147.1"/>
    </source>
</evidence>
<proteinExistence type="predicted"/>
<keyword evidence="2" id="KW-1185">Reference proteome</keyword>
<gene>
    <name evidence="1" type="ORF">B0H17DRAFT_1149205</name>
</gene>
<dbReference type="AlphaFoldDB" id="A0AAD7FUC9"/>
<organism evidence="1 2">
    <name type="scientific">Mycena rosella</name>
    <name type="common">Pink bonnet</name>
    <name type="synonym">Agaricus rosellus</name>
    <dbReference type="NCBI Taxonomy" id="1033263"/>
    <lineage>
        <taxon>Eukaryota</taxon>
        <taxon>Fungi</taxon>
        <taxon>Dikarya</taxon>
        <taxon>Basidiomycota</taxon>
        <taxon>Agaricomycotina</taxon>
        <taxon>Agaricomycetes</taxon>
        <taxon>Agaricomycetidae</taxon>
        <taxon>Agaricales</taxon>
        <taxon>Marasmiineae</taxon>
        <taxon>Mycenaceae</taxon>
        <taxon>Mycena</taxon>
    </lineage>
</organism>
<protein>
    <submittedName>
        <fullName evidence="1">Uncharacterized protein</fullName>
    </submittedName>
</protein>
<reference evidence="1" key="1">
    <citation type="submission" date="2023-03" db="EMBL/GenBank/DDBJ databases">
        <title>Massive genome expansion in bonnet fungi (Mycena s.s.) driven by repeated elements and novel gene families across ecological guilds.</title>
        <authorList>
            <consortium name="Lawrence Berkeley National Laboratory"/>
            <person name="Harder C.B."/>
            <person name="Miyauchi S."/>
            <person name="Viragh M."/>
            <person name="Kuo A."/>
            <person name="Thoen E."/>
            <person name="Andreopoulos B."/>
            <person name="Lu D."/>
            <person name="Skrede I."/>
            <person name="Drula E."/>
            <person name="Henrissat B."/>
            <person name="Morin E."/>
            <person name="Kohler A."/>
            <person name="Barry K."/>
            <person name="LaButti K."/>
            <person name="Morin E."/>
            <person name="Salamov A."/>
            <person name="Lipzen A."/>
            <person name="Mereny Z."/>
            <person name="Hegedus B."/>
            <person name="Baldrian P."/>
            <person name="Stursova M."/>
            <person name="Weitz H."/>
            <person name="Taylor A."/>
            <person name="Grigoriev I.V."/>
            <person name="Nagy L.G."/>
            <person name="Martin F."/>
            <person name="Kauserud H."/>
        </authorList>
    </citation>
    <scope>NUCLEOTIDE SEQUENCE</scope>
    <source>
        <strain evidence="1">CBHHK067</strain>
    </source>
</reference>
<comment type="caution">
    <text evidence="1">The sequence shown here is derived from an EMBL/GenBank/DDBJ whole genome shotgun (WGS) entry which is preliminary data.</text>
</comment>
<sequence length="145" mass="16773">MPTYAALVGIAGQGAELNIVNNETWRMSGLGLQSFSFRVVIRSNYTKMLQIPIEPDSYYPLPQFNDAHFRNPTLIHILPWPQIKRKRKRLEPSDSGLGKGKMHIAMIGTSVEPLYYYPEFELARLQNDEVMTKQVKRLRRHDSNQ</sequence>
<accession>A0AAD7FUC9</accession>
<dbReference type="EMBL" id="JARKIE010000441">
    <property type="protein sequence ID" value="KAJ7638147.1"/>
    <property type="molecule type" value="Genomic_DNA"/>
</dbReference>